<name>A0AAW2ZU93_9TRYP</name>
<evidence type="ECO:0000313" key="1">
    <source>
        <dbReference type="EMBL" id="KAL0494193.1"/>
    </source>
</evidence>
<keyword evidence="2" id="KW-1185">Reference proteome</keyword>
<comment type="caution">
    <text evidence="1">The sequence shown here is derived from an EMBL/GenBank/DDBJ whole genome shotgun (WGS) entry which is preliminary data.</text>
</comment>
<proteinExistence type="predicted"/>
<dbReference type="AlphaFoldDB" id="A0AAW2ZU93"/>
<protein>
    <submittedName>
        <fullName evidence="1">Uncharacterized protein</fullName>
    </submittedName>
</protein>
<sequence length="322" mass="33578">MSSRPCATTTPSHSSRDAKYAALLAGLERSCQVAPATDSRSTPQTGQGGRLCAAPPVHVAESPDSFLALSSSGATDLLSASSSFASYSPLAAQRRSERASAAARAPSALFEVRVHRRRRVDIYGGTRQDCKAFTQNMGHGHLCALLSTSSSIDAPMVEADLHGTHSYSTCAAAALQSTNAQRPCGAGSGTHTDSVATRFRFTSDDYLSYYLAHYGDQFSPQSSCPNHPTVPSMVRRDDLHNGAPLPASELSDFSETLLSIGSSMRSCAALPLFGSIPGCSPIVASGGGAQMEAAGDSDVTHLSSPNVACRLFLSPNPSLSHP</sequence>
<organism evidence="1 2">
    <name type="scientific">Leishmania lindenbergi</name>
    <dbReference type="NCBI Taxonomy" id="651832"/>
    <lineage>
        <taxon>Eukaryota</taxon>
        <taxon>Discoba</taxon>
        <taxon>Euglenozoa</taxon>
        <taxon>Kinetoplastea</taxon>
        <taxon>Metakinetoplastina</taxon>
        <taxon>Trypanosomatida</taxon>
        <taxon>Trypanosomatidae</taxon>
        <taxon>Leishmaniinae</taxon>
        <taxon>Leishmania</taxon>
    </lineage>
</organism>
<dbReference type="EMBL" id="JBAMZK010000036">
    <property type="protein sequence ID" value="KAL0494193.1"/>
    <property type="molecule type" value="Genomic_DNA"/>
</dbReference>
<accession>A0AAW2ZU93</accession>
<gene>
    <name evidence="1" type="ORF">Q4I31_007290</name>
</gene>
<evidence type="ECO:0000313" key="2">
    <source>
        <dbReference type="Proteomes" id="UP001500131"/>
    </source>
</evidence>
<dbReference type="Proteomes" id="UP001500131">
    <property type="component" value="Unassembled WGS sequence"/>
</dbReference>
<reference evidence="1 2" key="1">
    <citation type="submission" date="2024-02" db="EMBL/GenBank/DDBJ databases">
        <title>FIRST GENOME SEQUENCES OF Leishmania (Viannia) shawi, Leishmania (Viannia) lindenbergi AND Leishmania (Viannia) utingensis.</title>
        <authorList>
            <person name="Resadore F."/>
            <person name="Custodio M.G.F."/>
            <person name="Boite M.C."/>
            <person name="Cupolillo E."/>
            <person name="Ferreira G.E.M."/>
        </authorList>
    </citation>
    <scope>NUCLEOTIDE SEQUENCE [LARGE SCALE GENOMIC DNA]</scope>
    <source>
        <strain evidence="1 2">MHOM/BR/1966/M15733</strain>
    </source>
</reference>